<reference evidence="2" key="1">
    <citation type="submission" date="2022-11" db="EMBL/GenBank/DDBJ databases">
        <authorList>
            <person name="Petersen C."/>
        </authorList>
    </citation>
    <scope>NUCLEOTIDE SEQUENCE</scope>
    <source>
        <strain evidence="2">IBT 20477</strain>
    </source>
</reference>
<dbReference type="AlphaFoldDB" id="A0A9W9MY37"/>
<evidence type="ECO:0000313" key="3">
    <source>
        <dbReference type="Proteomes" id="UP001150942"/>
    </source>
</evidence>
<keyword evidence="3" id="KW-1185">Reference proteome</keyword>
<gene>
    <name evidence="2" type="ORF">N7449_003848</name>
</gene>
<dbReference type="EMBL" id="JAPQKQ010000002">
    <property type="protein sequence ID" value="KAJ5209469.1"/>
    <property type="molecule type" value="Genomic_DNA"/>
</dbReference>
<reference evidence="2" key="2">
    <citation type="journal article" date="2023" name="IMA Fungus">
        <title>Comparative genomic study of the Penicillium genus elucidates a diverse pangenome and 15 lateral gene transfer events.</title>
        <authorList>
            <person name="Petersen C."/>
            <person name="Sorensen T."/>
            <person name="Nielsen M.R."/>
            <person name="Sondergaard T.E."/>
            <person name="Sorensen J.L."/>
            <person name="Fitzpatrick D.A."/>
            <person name="Frisvad J.C."/>
            <person name="Nielsen K.L."/>
        </authorList>
    </citation>
    <scope>NUCLEOTIDE SEQUENCE</scope>
    <source>
        <strain evidence="2">IBT 20477</strain>
    </source>
</reference>
<name>A0A9W9MY37_9EURO</name>
<evidence type="ECO:0000256" key="1">
    <source>
        <dbReference type="SAM" id="MobiDB-lite"/>
    </source>
</evidence>
<evidence type="ECO:0000313" key="2">
    <source>
        <dbReference type="EMBL" id="KAJ5209469.1"/>
    </source>
</evidence>
<proteinExistence type="predicted"/>
<dbReference type="OrthoDB" id="4298659at2759"/>
<organism evidence="2 3">
    <name type="scientific">Penicillium cf. viridicatum</name>
    <dbReference type="NCBI Taxonomy" id="2972119"/>
    <lineage>
        <taxon>Eukaryota</taxon>
        <taxon>Fungi</taxon>
        <taxon>Dikarya</taxon>
        <taxon>Ascomycota</taxon>
        <taxon>Pezizomycotina</taxon>
        <taxon>Eurotiomycetes</taxon>
        <taxon>Eurotiomycetidae</taxon>
        <taxon>Eurotiales</taxon>
        <taxon>Aspergillaceae</taxon>
        <taxon>Penicillium</taxon>
    </lineage>
</organism>
<dbReference type="Proteomes" id="UP001150942">
    <property type="component" value="Unassembled WGS sequence"/>
</dbReference>
<feature type="compositionally biased region" description="Polar residues" evidence="1">
    <location>
        <begin position="38"/>
        <end position="54"/>
    </location>
</feature>
<comment type="caution">
    <text evidence="2">The sequence shown here is derived from an EMBL/GenBank/DDBJ whole genome shotgun (WGS) entry which is preliminary data.</text>
</comment>
<sequence length="93" mass="10235">MCSLKFALSHWRQFQTATHPEGVSVAELRLLGHRPGSPSATQFRDSSRTIQPDTAKNKLPLLRLGDKTRGRFGQRPVQAAVVACQEPPKGNEA</sequence>
<protein>
    <submittedName>
        <fullName evidence="2">Uncharacterized protein</fullName>
    </submittedName>
</protein>
<feature type="region of interest" description="Disordered" evidence="1">
    <location>
        <begin position="33"/>
        <end position="57"/>
    </location>
</feature>
<accession>A0A9W9MY37</accession>